<keyword evidence="3" id="KW-1185">Reference proteome</keyword>
<evidence type="ECO:0000313" key="2">
    <source>
        <dbReference type="EMBL" id="EFV05379.1"/>
    </source>
</evidence>
<keyword evidence="1" id="KW-1133">Transmembrane helix</keyword>
<dbReference type="Proteomes" id="UP000003874">
    <property type="component" value="Unassembled WGS sequence"/>
</dbReference>
<organism evidence="2 3">
    <name type="scientific">Segatella salivae DSM 15606</name>
    <dbReference type="NCBI Taxonomy" id="888832"/>
    <lineage>
        <taxon>Bacteria</taxon>
        <taxon>Pseudomonadati</taxon>
        <taxon>Bacteroidota</taxon>
        <taxon>Bacteroidia</taxon>
        <taxon>Bacteroidales</taxon>
        <taxon>Prevotellaceae</taxon>
        <taxon>Segatella</taxon>
    </lineage>
</organism>
<evidence type="ECO:0000256" key="1">
    <source>
        <dbReference type="SAM" id="Phobius"/>
    </source>
</evidence>
<comment type="caution">
    <text evidence="2">The sequence shown here is derived from an EMBL/GenBank/DDBJ whole genome shotgun (WGS) entry which is preliminary data.</text>
</comment>
<dbReference type="eggNOG" id="ENOG5033FB6">
    <property type="taxonomic scope" value="Bacteria"/>
</dbReference>
<feature type="transmembrane region" description="Helical" evidence="1">
    <location>
        <begin position="12"/>
        <end position="29"/>
    </location>
</feature>
<gene>
    <name evidence="2" type="ORF">HMPREF9420_0470</name>
</gene>
<accession>E6MLV3</accession>
<keyword evidence="1" id="KW-0472">Membrane</keyword>
<dbReference type="STRING" id="888832.HMPREF9420_0470"/>
<dbReference type="HOGENOM" id="CLU_161352_0_0_10"/>
<protein>
    <submittedName>
        <fullName evidence="2">Uncharacterized protein</fullName>
    </submittedName>
</protein>
<dbReference type="AlphaFoldDB" id="E6MLV3"/>
<evidence type="ECO:0000313" key="3">
    <source>
        <dbReference type="Proteomes" id="UP000003874"/>
    </source>
</evidence>
<reference evidence="2 3" key="1">
    <citation type="submission" date="2010-12" db="EMBL/GenBank/DDBJ databases">
        <authorList>
            <person name="Muzny D."/>
            <person name="Qin X."/>
            <person name="Deng J."/>
            <person name="Jiang H."/>
            <person name="Liu Y."/>
            <person name="Qu J."/>
            <person name="Song X.-Z."/>
            <person name="Zhang L."/>
            <person name="Thornton R."/>
            <person name="Coyle M."/>
            <person name="Francisco L."/>
            <person name="Jackson L."/>
            <person name="Javaid M."/>
            <person name="Korchina V."/>
            <person name="Kovar C."/>
            <person name="Mata R."/>
            <person name="Mathew T."/>
            <person name="Ngo R."/>
            <person name="Nguyen L."/>
            <person name="Nguyen N."/>
            <person name="Okwuonu G."/>
            <person name="Ongeri F."/>
            <person name="Pham C."/>
            <person name="Simmons D."/>
            <person name="Wilczek-Boney K."/>
            <person name="Hale W."/>
            <person name="Jakkamsetti A."/>
            <person name="Pham P."/>
            <person name="Ruth R."/>
            <person name="San Lucas F."/>
            <person name="Warren J."/>
            <person name="Zhang J."/>
            <person name="Zhao Z."/>
            <person name="Zhou C."/>
            <person name="Zhu D."/>
            <person name="Lee S."/>
            <person name="Bess C."/>
            <person name="Blankenburg K."/>
            <person name="Forbes L."/>
            <person name="Fu Q."/>
            <person name="Gubbala S."/>
            <person name="Hirani K."/>
            <person name="Jayaseelan J.C."/>
            <person name="Lara F."/>
            <person name="Munidasa M."/>
            <person name="Palculict T."/>
            <person name="Patil S."/>
            <person name="Pu L.-L."/>
            <person name="Saada N."/>
            <person name="Tang L."/>
            <person name="Weissenberger G."/>
            <person name="Zhu Y."/>
            <person name="Hemphill L."/>
            <person name="Shang Y."/>
            <person name="Youmans B."/>
            <person name="Ayvaz T."/>
            <person name="Ross M."/>
            <person name="Santibanez J."/>
            <person name="Aqrawi P."/>
            <person name="Gross S."/>
            <person name="Joshi V."/>
            <person name="Fowler G."/>
            <person name="Nazareth L."/>
            <person name="Reid J."/>
            <person name="Worley K."/>
            <person name="Petrosino J."/>
            <person name="Highlander S."/>
            <person name="Gibbs R."/>
        </authorList>
    </citation>
    <scope>NUCLEOTIDE SEQUENCE [LARGE SCALE GENOMIC DNA]</scope>
    <source>
        <strain evidence="2 3">DSM 15606</strain>
    </source>
</reference>
<proteinExistence type="predicted"/>
<sequence length="127" mass="14931">MEIKKHKTRMEQNFFCIICTTYLIFNYLWHVEITNKINMANKRTLKRSINYICGDLFAEVAATSLYNKDVKQENVDALLTSILRVHNDFIRRVSHPEPGLAPKAYYKAIIEDFNKQAIEIIDHIQNL</sequence>
<name>E6MLV3_9BACT</name>
<dbReference type="EMBL" id="AEQO01000048">
    <property type="protein sequence ID" value="EFV05379.1"/>
    <property type="molecule type" value="Genomic_DNA"/>
</dbReference>
<keyword evidence="1" id="KW-0812">Transmembrane</keyword>